<comment type="caution">
    <text evidence="2">The sequence shown here is derived from an EMBL/GenBank/DDBJ whole genome shotgun (WGS) entry which is preliminary data.</text>
</comment>
<evidence type="ECO:0000313" key="2">
    <source>
        <dbReference type="EMBL" id="OUE27005.1"/>
    </source>
</evidence>
<keyword evidence="3" id="KW-1185">Reference proteome</keyword>
<dbReference type="EMBL" id="MDJZ01000005">
    <property type="protein sequence ID" value="OUE27005.1"/>
    <property type="molecule type" value="Genomic_DNA"/>
</dbReference>
<accession>A0A251YS25</accession>
<dbReference type="Proteomes" id="UP000195101">
    <property type="component" value="Unassembled WGS sequence"/>
</dbReference>
<feature type="region of interest" description="Disordered" evidence="1">
    <location>
        <begin position="1"/>
        <end position="27"/>
    </location>
</feature>
<dbReference type="AlphaFoldDB" id="A0A251YS25"/>
<dbReference type="RefSeq" id="WP_086513640.1">
    <property type="nucleotide sequence ID" value="NZ_MDJZ01000005.1"/>
</dbReference>
<feature type="compositionally biased region" description="Low complexity" evidence="1">
    <location>
        <begin position="1"/>
        <end position="22"/>
    </location>
</feature>
<gene>
    <name evidence="2" type="ORF">BFL37_02705</name>
</gene>
<name>A0A251YS25_9MICO</name>
<reference evidence="2 3" key="1">
    <citation type="submission" date="2016-08" db="EMBL/GenBank/DDBJ databases">
        <title>Genome sequence of Clavibacter michiganensis spp strain CFBP8019.</title>
        <authorList>
            <person name="Thapa S.P."/>
            <person name="Coaker G."/>
            <person name="Jacques M.-A."/>
        </authorList>
    </citation>
    <scope>NUCLEOTIDE SEQUENCE [LARGE SCALE GENOMIC DNA]</scope>
    <source>
        <strain evidence="2">CFBP8019</strain>
    </source>
</reference>
<sequence>MPVTLAPTTAPTPPATHAATAPRPGDPACVDFAGTADGLRHAGTRSLEVDLGPMLAAARAQAPSGVGPAAPLAA</sequence>
<evidence type="ECO:0000313" key="3">
    <source>
        <dbReference type="Proteomes" id="UP000195101"/>
    </source>
</evidence>
<proteinExistence type="predicted"/>
<evidence type="ECO:0000256" key="1">
    <source>
        <dbReference type="SAM" id="MobiDB-lite"/>
    </source>
</evidence>
<organism evidence="2 3">
    <name type="scientific">Clavibacter michiganensis</name>
    <dbReference type="NCBI Taxonomy" id="28447"/>
    <lineage>
        <taxon>Bacteria</taxon>
        <taxon>Bacillati</taxon>
        <taxon>Actinomycetota</taxon>
        <taxon>Actinomycetes</taxon>
        <taxon>Micrococcales</taxon>
        <taxon>Microbacteriaceae</taxon>
        <taxon>Clavibacter</taxon>
    </lineage>
</organism>
<dbReference type="OrthoDB" id="5126019at2"/>
<protein>
    <submittedName>
        <fullName evidence="2">Uncharacterized protein</fullName>
    </submittedName>
</protein>